<keyword evidence="14" id="KW-1185">Reference proteome</keyword>
<dbReference type="Pfam" id="PF00348">
    <property type="entry name" value="polyprenyl_synt"/>
    <property type="match status" value="1"/>
</dbReference>
<dbReference type="EC" id="2.5.1.10" evidence="3"/>
<dbReference type="Gene3D" id="1.10.600.10">
    <property type="entry name" value="Farnesyl Diphosphate Synthase"/>
    <property type="match status" value="1"/>
</dbReference>
<comment type="similarity">
    <text evidence="2 12">Belongs to the FPP/GGPP synthase family.</text>
</comment>
<keyword evidence="7" id="KW-0460">Magnesium</keyword>
<dbReference type="EMBL" id="FOEN01000002">
    <property type="protein sequence ID" value="SEP78353.1"/>
    <property type="molecule type" value="Genomic_DNA"/>
</dbReference>
<evidence type="ECO:0000256" key="7">
    <source>
        <dbReference type="ARBA" id="ARBA00022842"/>
    </source>
</evidence>
<evidence type="ECO:0000256" key="10">
    <source>
        <dbReference type="ARBA" id="ARBA00032873"/>
    </source>
</evidence>
<evidence type="ECO:0000256" key="4">
    <source>
        <dbReference type="ARBA" id="ARBA00015100"/>
    </source>
</evidence>
<organism evidence="13 14">
    <name type="scientific">Ignavigranum ruoffiae</name>
    <dbReference type="NCBI Taxonomy" id="89093"/>
    <lineage>
        <taxon>Bacteria</taxon>
        <taxon>Bacillati</taxon>
        <taxon>Bacillota</taxon>
        <taxon>Bacilli</taxon>
        <taxon>Lactobacillales</taxon>
        <taxon>Aerococcaceae</taxon>
        <taxon>Ignavigranum</taxon>
    </lineage>
</organism>
<dbReference type="GO" id="GO:0005737">
    <property type="term" value="C:cytoplasm"/>
    <property type="evidence" value="ECO:0007669"/>
    <property type="project" value="UniProtKB-ARBA"/>
</dbReference>
<dbReference type="GO" id="GO:0046872">
    <property type="term" value="F:metal ion binding"/>
    <property type="evidence" value="ECO:0007669"/>
    <property type="project" value="UniProtKB-KW"/>
</dbReference>
<evidence type="ECO:0000256" key="3">
    <source>
        <dbReference type="ARBA" id="ARBA00012439"/>
    </source>
</evidence>
<evidence type="ECO:0000256" key="11">
    <source>
        <dbReference type="ARBA" id="ARBA00049399"/>
    </source>
</evidence>
<protein>
    <recommendedName>
        <fullName evidence="4">Farnesyl diphosphate synthase</fullName>
        <ecNumber evidence="3">2.5.1.10</ecNumber>
    </recommendedName>
    <alternativeName>
        <fullName evidence="10">(2E,6E)-farnesyl diphosphate synthase</fullName>
    </alternativeName>
    <alternativeName>
        <fullName evidence="9">Geranyltranstransferase</fullName>
    </alternativeName>
</protein>
<dbReference type="PANTHER" id="PTHR43281">
    <property type="entry name" value="FARNESYL DIPHOSPHATE SYNTHASE"/>
    <property type="match status" value="1"/>
</dbReference>
<dbReference type="STRING" id="89093.SAMN04488558_10237"/>
<name>A0A1H9APP6_9LACT</name>
<evidence type="ECO:0000256" key="2">
    <source>
        <dbReference type="ARBA" id="ARBA00006706"/>
    </source>
</evidence>
<keyword evidence="6" id="KW-0479">Metal-binding</keyword>
<proteinExistence type="inferred from homology"/>
<evidence type="ECO:0000256" key="5">
    <source>
        <dbReference type="ARBA" id="ARBA00022679"/>
    </source>
</evidence>
<reference evidence="13 14" key="1">
    <citation type="submission" date="2016-10" db="EMBL/GenBank/DDBJ databases">
        <authorList>
            <person name="de Groot N.N."/>
        </authorList>
    </citation>
    <scope>NUCLEOTIDE SEQUENCE [LARGE SCALE GENOMIC DNA]</scope>
    <source>
        <strain evidence="13 14">DSM 15695</strain>
    </source>
</reference>
<evidence type="ECO:0000256" key="6">
    <source>
        <dbReference type="ARBA" id="ARBA00022723"/>
    </source>
</evidence>
<dbReference type="SFLD" id="SFLDS00005">
    <property type="entry name" value="Isoprenoid_Synthase_Type_I"/>
    <property type="match status" value="1"/>
</dbReference>
<dbReference type="OrthoDB" id="9805316at2"/>
<dbReference type="SFLD" id="SFLDG01017">
    <property type="entry name" value="Polyprenyl_Transferase_Like"/>
    <property type="match status" value="1"/>
</dbReference>
<evidence type="ECO:0000256" key="12">
    <source>
        <dbReference type="RuleBase" id="RU004466"/>
    </source>
</evidence>
<dbReference type="SUPFAM" id="SSF48576">
    <property type="entry name" value="Terpenoid synthases"/>
    <property type="match status" value="1"/>
</dbReference>
<dbReference type="CDD" id="cd00685">
    <property type="entry name" value="Trans_IPPS_HT"/>
    <property type="match status" value="1"/>
</dbReference>
<dbReference type="PANTHER" id="PTHR43281:SF1">
    <property type="entry name" value="FARNESYL DIPHOSPHATE SYNTHASE"/>
    <property type="match status" value="1"/>
</dbReference>
<dbReference type="PROSITE" id="PS00723">
    <property type="entry name" value="POLYPRENYL_SYNTHASE_1"/>
    <property type="match status" value="1"/>
</dbReference>
<dbReference type="InterPro" id="IPR053378">
    <property type="entry name" value="Prenyl_diphosphate_synthase"/>
</dbReference>
<dbReference type="GO" id="GO:0004337">
    <property type="term" value="F:(2E,6E)-farnesyl diphosphate synthase activity"/>
    <property type="evidence" value="ECO:0007669"/>
    <property type="project" value="UniProtKB-EC"/>
</dbReference>
<evidence type="ECO:0000256" key="8">
    <source>
        <dbReference type="ARBA" id="ARBA00023229"/>
    </source>
</evidence>
<dbReference type="GO" id="GO:0016114">
    <property type="term" value="P:terpenoid biosynthetic process"/>
    <property type="evidence" value="ECO:0007669"/>
    <property type="project" value="UniProtKB-ARBA"/>
</dbReference>
<evidence type="ECO:0000313" key="13">
    <source>
        <dbReference type="EMBL" id="SEP78353.1"/>
    </source>
</evidence>
<dbReference type="RefSeq" id="WP_092570379.1">
    <property type="nucleotide sequence ID" value="NZ_FOEN01000002.1"/>
</dbReference>
<comment type="cofactor">
    <cofactor evidence="1">
        <name>Mg(2+)</name>
        <dbReference type="ChEBI" id="CHEBI:18420"/>
    </cofactor>
</comment>
<evidence type="ECO:0000313" key="14">
    <source>
        <dbReference type="Proteomes" id="UP000198833"/>
    </source>
</evidence>
<dbReference type="NCBIfam" id="NF045485">
    <property type="entry name" value="FPPsyn"/>
    <property type="match status" value="1"/>
</dbReference>
<gene>
    <name evidence="13" type="ORF">SAMN04488558_10237</name>
</gene>
<evidence type="ECO:0000256" key="9">
    <source>
        <dbReference type="ARBA" id="ARBA00032380"/>
    </source>
</evidence>
<keyword evidence="5 12" id="KW-0808">Transferase</keyword>
<evidence type="ECO:0000256" key="1">
    <source>
        <dbReference type="ARBA" id="ARBA00001946"/>
    </source>
</evidence>
<dbReference type="InterPro" id="IPR033749">
    <property type="entry name" value="Polyprenyl_synt_CS"/>
</dbReference>
<dbReference type="FunFam" id="1.10.600.10:FF:000001">
    <property type="entry name" value="Geranylgeranyl diphosphate synthase"/>
    <property type="match status" value="1"/>
</dbReference>
<dbReference type="InterPro" id="IPR008949">
    <property type="entry name" value="Isoprenoid_synthase_dom_sf"/>
</dbReference>
<keyword evidence="8" id="KW-0414">Isoprene biosynthesis</keyword>
<sequence length="298" mass="33080">MRQLDLSLLRAEFEAALDDYILHLDVSIDILKPMIYSLKGGGKRLRPLLLLATLEINNRQLIEYGMRTAIALEHIHTYSLIHDDLPAMDNDDLRRGNPTSHIQFNEATAILAGDALLTDAFGIIAQDDHLKAKQKVALISKLVQASGSVGMVAGQLKDIEGQNSSLSLAELNEIHYLKTGCLFNYSLEAAAIILNMEDKARKLLDRFGNAFGIAYQIHNDLMDVLGNVQVTGKHGQADAALNKATYPALIGVEESKASLNKEIKKAKIALKRLSNLTEQPYYLLETFIDYLNLDYHSH</sequence>
<dbReference type="Proteomes" id="UP000198833">
    <property type="component" value="Unassembled WGS sequence"/>
</dbReference>
<comment type="catalytic activity">
    <reaction evidence="11">
        <text>isopentenyl diphosphate + (2E)-geranyl diphosphate = (2E,6E)-farnesyl diphosphate + diphosphate</text>
        <dbReference type="Rhea" id="RHEA:19361"/>
        <dbReference type="ChEBI" id="CHEBI:33019"/>
        <dbReference type="ChEBI" id="CHEBI:58057"/>
        <dbReference type="ChEBI" id="CHEBI:128769"/>
        <dbReference type="ChEBI" id="CHEBI:175763"/>
        <dbReference type="EC" id="2.5.1.10"/>
    </reaction>
</comment>
<accession>A0A1H9APP6</accession>
<dbReference type="AlphaFoldDB" id="A0A1H9APP6"/>
<dbReference type="InterPro" id="IPR000092">
    <property type="entry name" value="Polyprenyl_synt"/>
</dbReference>